<reference evidence="2" key="1">
    <citation type="submission" date="2021-02" db="EMBL/GenBank/DDBJ databases">
        <authorList>
            <person name="Nowell W R."/>
        </authorList>
    </citation>
    <scope>NUCLEOTIDE SEQUENCE</scope>
</reference>
<accession>A0A816DJC1</accession>
<feature type="region of interest" description="Disordered" evidence="1">
    <location>
        <begin position="88"/>
        <end position="128"/>
    </location>
</feature>
<evidence type="ECO:0000313" key="3">
    <source>
        <dbReference type="Proteomes" id="UP000663828"/>
    </source>
</evidence>
<sequence length="128" mass="15031">MFRVRRDPTWDPRPSESNAIPSPGFHWIRRIPVGSDKILYWIRWDPSMGLFDLGTNVQSPLEVAPASNTPPLHDLYPLENTTATQFFSSSISPTAPHHRQSQETQQAQRARYNEQPYVHRRQRQRRRI</sequence>
<protein>
    <submittedName>
        <fullName evidence="2">Uncharacterized protein</fullName>
    </submittedName>
</protein>
<keyword evidence="3" id="KW-1185">Reference proteome</keyword>
<name>A0A816DJC1_ADIRI</name>
<gene>
    <name evidence="2" type="ORF">XAT740_LOCUS52798</name>
</gene>
<dbReference type="AlphaFoldDB" id="A0A816DJC1"/>
<comment type="caution">
    <text evidence="2">The sequence shown here is derived from an EMBL/GenBank/DDBJ whole genome shotgun (WGS) entry which is preliminary data.</text>
</comment>
<dbReference type="EMBL" id="CAJNOR010008817">
    <property type="protein sequence ID" value="CAF1637970.1"/>
    <property type="molecule type" value="Genomic_DNA"/>
</dbReference>
<organism evidence="2 3">
    <name type="scientific">Adineta ricciae</name>
    <name type="common">Rotifer</name>
    <dbReference type="NCBI Taxonomy" id="249248"/>
    <lineage>
        <taxon>Eukaryota</taxon>
        <taxon>Metazoa</taxon>
        <taxon>Spiralia</taxon>
        <taxon>Gnathifera</taxon>
        <taxon>Rotifera</taxon>
        <taxon>Eurotatoria</taxon>
        <taxon>Bdelloidea</taxon>
        <taxon>Adinetida</taxon>
        <taxon>Adinetidae</taxon>
        <taxon>Adineta</taxon>
    </lineage>
</organism>
<evidence type="ECO:0000313" key="2">
    <source>
        <dbReference type="EMBL" id="CAF1637970.1"/>
    </source>
</evidence>
<evidence type="ECO:0000256" key="1">
    <source>
        <dbReference type="SAM" id="MobiDB-lite"/>
    </source>
</evidence>
<dbReference type="Proteomes" id="UP000663828">
    <property type="component" value="Unassembled WGS sequence"/>
</dbReference>
<feature type="compositionally biased region" description="Basic residues" evidence="1">
    <location>
        <begin position="118"/>
        <end position="128"/>
    </location>
</feature>
<proteinExistence type="predicted"/>